<keyword evidence="3" id="KW-1185">Reference proteome</keyword>
<dbReference type="EMBL" id="MU865387">
    <property type="protein sequence ID" value="KAK4224658.1"/>
    <property type="molecule type" value="Genomic_DNA"/>
</dbReference>
<protein>
    <submittedName>
        <fullName evidence="2">L-amino-acid oxidase</fullName>
    </submittedName>
</protein>
<dbReference type="GO" id="GO:0009063">
    <property type="term" value="P:amino acid catabolic process"/>
    <property type="evidence" value="ECO:0007669"/>
    <property type="project" value="TreeGrafter"/>
</dbReference>
<reference evidence="2" key="1">
    <citation type="journal article" date="2023" name="Mol. Phylogenet. Evol.">
        <title>Genome-scale phylogeny and comparative genomics of the fungal order Sordariales.</title>
        <authorList>
            <person name="Hensen N."/>
            <person name="Bonometti L."/>
            <person name="Westerberg I."/>
            <person name="Brannstrom I.O."/>
            <person name="Guillou S."/>
            <person name="Cros-Aarteil S."/>
            <person name="Calhoun S."/>
            <person name="Haridas S."/>
            <person name="Kuo A."/>
            <person name="Mondo S."/>
            <person name="Pangilinan J."/>
            <person name="Riley R."/>
            <person name="LaButti K."/>
            <person name="Andreopoulos B."/>
            <person name="Lipzen A."/>
            <person name="Chen C."/>
            <person name="Yan M."/>
            <person name="Daum C."/>
            <person name="Ng V."/>
            <person name="Clum A."/>
            <person name="Steindorff A."/>
            <person name="Ohm R.A."/>
            <person name="Martin F."/>
            <person name="Silar P."/>
            <person name="Natvig D.O."/>
            <person name="Lalanne C."/>
            <person name="Gautier V."/>
            <person name="Ament-Velasquez S.L."/>
            <person name="Kruys A."/>
            <person name="Hutchinson M.I."/>
            <person name="Powell A.J."/>
            <person name="Barry K."/>
            <person name="Miller A.N."/>
            <person name="Grigoriev I.V."/>
            <person name="Debuchy R."/>
            <person name="Gladieux P."/>
            <person name="Hiltunen Thoren M."/>
            <person name="Johannesson H."/>
        </authorList>
    </citation>
    <scope>NUCLEOTIDE SEQUENCE</scope>
    <source>
        <strain evidence="2">CBS 990.96</strain>
    </source>
</reference>
<dbReference type="Gene3D" id="3.90.660.10">
    <property type="match status" value="1"/>
</dbReference>
<organism evidence="2 3">
    <name type="scientific">Podospora fimiseda</name>
    <dbReference type="NCBI Taxonomy" id="252190"/>
    <lineage>
        <taxon>Eukaryota</taxon>
        <taxon>Fungi</taxon>
        <taxon>Dikarya</taxon>
        <taxon>Ascomycota</taxon>
        <taxon>Pezizomycotina</taxon>
        <taxon>Sordariomycetes</taxon>
        <taxon>Sordariomycetidae</taxon>
        <taxon>Sordariales</taxon>
        <taxon>Podosporaceae</taxon>
        <taxon>Podospora</taxon>
    </lineage>
</organism>
<dbReference type="Proteomes" id="UP001301958">
    <property type="component" value="Unassembled WGS sequence"/>
</dbReference>
<accession>A0AAN7GUI9</accession>
<comment type="caution">
    <text evidence="2">The sequence shown here is derived from an EMBL/GenBank/DDBJ whole genome shotgun (WGS) entry which is preliminary data.</text>
</comment>
<sequence>MADTRSLKARWAIEHNREKLVREYNVLRRNERSIMPGGLLGLPGVPGADLPAVPPNRRVLPGHELPPYVGPTTNIAGGSGAALLRGPGPTVPPPRKVGIVGGAVAGLYIALILEKLEIPNLEIEILEANERVGGIVWTHNFSDKKHDYYDVGTMRFPDIRVMKRTFDLFEYLKIETRPYFLSGPKTPALLNNRFFAAGTDPYGVSVSNGGSVPDDVADDWSKPLDDAFDPYKKEFKHSSSRMAGLKGELPKQEFFSIQWMETQNTATDLFDQSFSESVIDSFDFDGSANWYCIEGGTTRVTDAMVASLKNTTISTKKRVVTIGQDTTVSDDGSIFLKVCGEQTPREGYSSIFSSAPLGCLARMDLDNFALHPSTRDAIRCLHYDDSVKVVWPTLTFPSEFACIRRTTSNDPENEPAVLLVSYTWSQDAARVGSLLKSGKEAEDELIDFVLCDIARLHAQTVSEKTVRDTFTGVCSGAFAIFGPGQFRNLYPYLIRPAADGKFHIVGEASSSHHAWIVGALDSAYYAVAKFLFRFGLMGHIQTLKDKLGDLDELDDGTYGSLHMVTYLGQLQEGQHVKV</sequence>
<gene>
    <name evidence="2" type="ORF">QBC38DRAFT_514663</name>
</gene>
<evidence type="ECO:0000313" key="2">
    <source>
        <dbReference type="EMBL" id="KAK4224658.1"/>
    </source>
</evidence>
<dbReference type="Pfam" id="PF01593">
    <property type="entry name" value="Amino_oxidase"/>
    <property type="match status" value="1"/>
</dbReference>
<dbReference type="InterPro" id="IPR002937">
    <property type="entry name" value="Amino_oxidase"/>
</dbReference>
<dbReference type="Gene3D" id="3.50.50.60">
    <property type="entry name" value="FAD/NAD(P)-binding domain"/>
    <property type="match status" value="1"/>
</dbReference>
<name>A0AAN7GUI9_9PEZI</name>
<evidence type="ECO:0000259" key="1">
    <source>
        <dbReference type="Pfam" id="PF01593"/>
    </source>
</evidence>
<reference evidence="2" key="2">
    <citation type="submission" date="2023-05" db="EMBL/GenBank/DDBJ databases">
        <authorList>
            <consortium name="Lawrence Berkeley National Laboratory"/>
            <person name="Steindorff A."/>
            <person name="Hensen N."/>
            <person name="Bonometti L."/>
            <person name="Westerberg I."/>
            <person name="Brannstrom I.O."/>
            <person name="Guillou S."/>
            <person name="Cros-Aarteil S."/>
            <person name="Calhoun S."/>
            <person name="Haridas S."/>
            <person name="Kuo A."/>
            <person name="Mondo S."/>
            <person name="Pangilinan J."/>
            <person name="Riley R."/>
            <person name="Labutti K."/>
            <person name="Andreopoulos B."/>
            <person name="Lipzen A."/>
            <person name="Chen C."/>
            <person name="Yanf M."/>
            <person name="Daum C."/>
            <person name="Ng V."/>
            <person name="Clum A."/>
            <person name="Ohm R."/>
            <person name="Martin F."/>
            <person name="Silar P."/>
            <person name="Natvig D."/>
            <person name="Lalanne C."/>
            <person name="Gautier V."/>
            <person name="Ament-Velasquez S.L."/>
            <person name="Kruys A."/>
            <person name="Hutchinson M.I."/>
            <person name="Powell A.J."/>
            <person name="Barry K."/>
            <person name="Miller A.N."/>
            <person name="Grigoriev I.V."/>
            <person name="Debuchy R."/>
            <person name="Gladieux P."/>
            <person name="Thoren M.H."/>
            <person name="Johannesson H."/>
        </authorList>
    </citation>
    <scope>NUCLEOTIDE SEQUENCE</scope>
    <source>
        <strain evidence="2">CBS 990.96</strain>
    </source>
</reference>
<feature type="domain" description="Amine oxidase" evidence="1">
    <location>
        <begin position="105"/>
        <end position="528"/>
    </location>
</feature>
<dbReference type="InterPro" id="IPR036188">
    <property type="entry name" value="FAD/NAD-bd_sf"/>
</dbReference>
<dbReference type="PANTHER" id="PTHR10742">
    <property type="entry name" value="FLAVIN MONOAMINE OXIDASE"/>
    <property type="match status" value="1"/>
</dbReference>
<dbReference type="Gene3D" id="1.10.10.1620">
    <property type="match status" value="1"/>
</dbReference>
<dbReference type="GO" id="GO:0001716">
    <property type="term" value="F:L-amino-acid oxidase activity"/>
    <property type="evidence" value="ECO:0007669"/>
    <property type="project" value="TreeGrafter"/>
</dbReference>
<dbReference type="AlphaFoldDB" id="A0AAN7GUI9"/>
<dbReference type="SUPFAM" id="SSF51905">
    <property type="entry name" value="FAD/NAD(P)-binding domain"/>
    <property type="match status" value="1"/>
</dbReference>
<dbReference type="PANTHER" id="PTHR10742:SF342">
    <property type="entry name" value="AMINE OXIDASE"/>
    <property type="match status" value="1"/>
</dbReference>
<proteinExistence type="predicted"/>
<evidence type="ECO:0000313" key="3">
    <source>
        <dbReference type="Proteomes" id="UP001301958"/>
    </source>
</evidence>
<dbReference type="InterPro" id="IPR050281">
    <property type="entry name" value="Flavin_monoamine_oxidase"/>
</dbReference>